<evidence type="ECO:0000313" key="1">
    <source>
        <dbReference type="EMBL" id="EEU97926.1"/>
    </source>
</evidence>
<evidence type="ECO:0000313" key="2">
    <source>
        <dbReference type="Proteomes" id="UP000004619"/>
    </source>
</evidence>
<sequence>MFSLQLPGVHSRTGPHAALSCCRALWSVRNALLFPILAFQ</sequence>
<dbReference type="EMBL" id="ACOP02000008">
    <property type="protein sequence ID" value="EEU97926.1"/>
    <property type="molecule type" value="Genomic_DNA"/>
</dbReference>
<organism evidence="1 2">
    <name type="scientific">Faecalibacterium duncaniae (strain DSM 17677 / JCM 31915 / A2-165)</name>
    <name type="common">Faecalibacterium prausnitzii</name>
    <dbReference type="NCBI Taxonomy" id="411483"/>
    <lineage>
        <taxon>Bacteria</taxon>
        <taxon>Bacillati</taxon>
        <taxon>Bacillota</taxon>
        <taxon>Clostridia</taxon>
        <taxon>Eubacteriales</taxon>
        <taxon>Oscillospiraceae</taxon>
        <taxon>Faecalibacterium</taxon>
    </lineage>
</organism>
<dbReference type="Proteomes" id="UP000004619">
    <property type="component" value="Unassembled WGS sequence"/>
</dbReference>
<reference evidence="1" key="1">
    <citation type="submission" date="2009-08" db="EMBL/GenBank/DDBJ databases">
        <authorList>
            <person name="Weinstock G."/>
            <person name="Sodergren E."/>
            <person name="Clifton S."/>
            <person name="Fulton L."/>
            <person name="Fulton B."/>
            <person name="Courtney L."/>
            <person name="Fronick C."/>
            <person name="Harrison M."/>
            <person name="Strong C."/>
            <person name="Farmer C."/>
            <person name="Delahaunty K."/>
            <person name="Markovic C."/>
            <person name="Hall O."/>
            <person name="Minx P."/>
            <person name="Tomlinson C."/>
            <person name="Mitreva M."/>
            <person name="Nelson J."/>
            <person name="Hou S."/>
            <person name="Wollam A."/>
            <person name="Pepin K.H."/>
            <person name="Johnson M."/>
            <person name="Bhonagiri V."/>
            <person name="Nash W.E."/>
            <person name="Warren W."/>
            <person name="Chinwalla A."/>
            <person name="Mardis E.R."/>
            <person name="Wilson R.K."/>
        </authorList>
    </citation>
    <scope>NUCLEOTIDE SEQUENCE [LARGE SCALE GENOMIC DNA]</scope>
    <source>
        <strain evidence="1">A2-165</strain>
    </source>
</reference>
<protein>
    <submittedName>
        <fullName evidence="1">Uncharacterized protein</fullName>
    </submittedName>
</protein>
<dbReference type="AlphaFoldDB" id="C7H2L3"/>
<keyword evidence="2" id="KW-1185">Reference proteome</keyword>
<proteinExistence type="predicted"/>
<dbReference type="HOGENOM" id="CLU_3289938_0_0_9"/>
<accession>C7H2L3</accession>
<gene>
    <name evidence="1" type="ORF">FAEPRAA2165_00511</name>
</gene>
<comment type="caution">
    <text evidence="1">The sequence shown here is derived from an EMBL/GenBank/DDBJ whole genome shotgun (WGS) entry which is preliminary data.</text>
</comment>
<name>C7H2L3_FAED2</name>